<comment type="caution">
    <text evidence="2">The sequence shown here is derived from an EMBL/GenBank/DDBJ whole genome shotgun (WGS) entry which is preliminary data.</text>
</comment>
<keyword evidence="3" id="KW-1185">Reference proteome</keyword>
<dbReference type="InterPro" id="IPR013320">
    <property type="entry name" value="ConA-like_dom_sf"/>
</dbReference>
<protein>
    <submittedName>
        <fullName evidence="2">FecR protein</fullName>
    </submittedName>
</protein>
<dbReference type="Pfam" id="PF13385">
    <property type="entry name" value="Laminin_G_3"/>
    <property type="match status" value="1"/>
</dbReference>
<dbReference type="OrthoDB" id="258532at2"/>
<dbReference type="SUPFAM" id="SSF49899">
    <property type="entry name" value="Concanavalin A-like lectins/glucanases"/>
    <property type="match status" value="1"/>
</dbReference>
<dbReference type="Proteomes" id="UP000315471">
    <property type="component" value="Unassembled WGS sequence"/>
</dbReference>
<sequence>MADPKLNRDLDRLLSKLVEGDVSADEKLALDQVLKSDANARRRYVHYLDLHDELALRSEVSIQQKSGVFAGLLERRAATLLALAAAILLIAFGALLGRKSLALIASGTATGLEMGEVAAAASELMDDGVAVLVHAVDAEWAMSDPPSSGSILSPGQLKIDSGMVLIEFYSGARLITEGSVSLEIVSSNQAIFHSGKLRAFVPPHAEGFSVISPQFELVDLGTEFGLEVGKDGRSEVQVFDGKVELYPPDGKRWLKQRQPLHGGSGLSKSAAGETSAIAADPHSFPSFEEFRLRNESASQKRYARWKMLNQSLVNDPRIAARFDFESDSPDKLIGSKQQQGDGTIVGAKRADGRWVGKGALAFTRPGDRVRVNIPGEFDSLTIMAWIRVDAAPDRQQSLLLTDGHELGRLHWQIRRDGALRLSVRTSESYGENAISCSSPPFLNPRRIGAWSFVCSVYDGPGREVRHYLDGDEISRHTIKEHQTVKIGLGDIGNWMGVPDQLNRSRPVRNFCGRIDEMTVWKVALDAEQISELYRDSRL</sequence>
<dbReference type="PANTHER" id="PTHR30273:SF2">
    <property type="entry name" value="PROTEIN FECR"/>
    <property type="match status" value="1"/>
</dbReference>
<dbReference type="RefSeq" id="WP_146599345.1">
    <property type="nucleotide sequence ID" value="NZ_SJPY01000002.1"/>
</dbReference>
<dbReference type="AlphaFoldDB" id="A0A5C6E719"/>
<name>A0A5C6E719_9BACT</name>
<organism evidence="2 3">
    <name type="scientific">Novipirellula aureliae</name>
    <dbReference type="NCBI Taxonomy" id="2527966"/>
    <lineage>
        <taxon>Bacteria</taxon>
        <taxon>Pseudomonadati</taxon>
        <taxon>Planctomycetota</taxon>
        <taxon>Planctomycetia</taxon>
        <taxon>Pirellulales</taxon>
        <taxon>Pirellulaceae</taxon>
        <taxon>Novipirellula</taxon>
    </lineage>
</organism>
<accession>A0A5C6E719</accession>
<evidence type="ECO:0000256" key="1">
    <source>
        <dbReference type="SAM" id="Phobius"/>
    </source>
</evidence>
<keyword evidence="1" id="KW-0812">Transmembrane</keyword>
<feature type="transmembrane region" description="Helical" evidence="1">
    <location>
        <begin position="77"/>
        <end position="96"/>
    </location>
</feature>
<dbReference type="Gene3D" id="2.60.120.1440">
    <property type="match status" value="1"/>
</dbReference>
<evidence type="ECO:0000313" key="2">
    <source>
        <dbReference type="EMBL" id="TWU44384.1"/>
    </source>
</evidence>
<gene>
    <name evidence="2" type="ORF">Q31b_19200</name>
</gene>
<keyword evidence="1" id="KW-0472">Membrane</keyword>
<dbReference type="EMBL" id="SJPY01000002">
    <property type="protein sequence ID" value="TWU44384.1"/>
    <property type="molecule type" value="Genomic_DNA"/>
</dbReference>
<dbReference type="PANTHER" id="PTHR30273">
    <property type="entry name" value="PERIPLASMIC SIGNAL SENSOR AND SIGMA FACTOR ACTIVATOR FECR-RELATED"/>
    <property type="match status" value="1"/>
</dbReference>
<dbReference type="InterPro" id="IPR012373">
    <property type="entry name" value="Ferrdict_sens_TM"/>
</dbReference>
<keyword evidence="1" id="KW-1133">Transmembrane helix</keyword>
<reference evidence="2 3" key="1">
    <citation type="submission" date="2019-02" db="EMBL/GenBank/DDBJ databases">
        <title>Deep-cultivation of Planctomycetes and their phenomic and genomic characterization uncovers novel biology.</title>
        <authorList>
            <person name="Wiegand S."/>
            <person name="Jogler M."/>
            <person name="Boedeker C."/>
            <person name="Pinto D."/>
            <person name="Vollmers J."/>
            <person name="Rivas-Marin E."/>
            <person name="Kohn T."/>
            <person name="Peeters S.H."/>
            <person name="Heuer A."/>
            <person name="Rast P."/>
            <person name="Oberbeckmann S."/>
            <person name="Bunk B."/>
            <person name="Jeske O."/>
            <person name="Meyerdierks A."/>
            <person name="Storesund J.E."/>
            <person name="Kallscheuer N."/>
            <person name="Luecker S."/>
            <person name="Lage O.M."/>
            <person name="Pohl T."/>
            <person name="Merkel B.J."/>
            <person name="Hornburger P."/>
            <person name="Mueller R.-W."/>
            <person name="Bruemmer F."/>
            <person name="Labrenz M."/>
            <person name="Spormann A.M."/>
            <person name="Op Den Camp H."/>
            <person name="Overmann J."/>
            <person name="Amann R."/>
            <person name="Jetten M.S.M."/>
            <person name="Mascher T."/>
            <person name="Medema M.H."/>
            <person name="Devos D.P."/>
            <person name="Kaster A.-K."/>
            <person name="Ovreas L."/>
            <person name="Rohde M."/>
            <person name="Galperin M.Y."/>
            <person name="Jogler C."/>
        </authorList>
    </citation>
    <scope>NUCLEOTIDE SEQUENCE [LARGE SCALE GENOMIC DNA]</scope>
    <source>
        <strain evidence="2 3">Q31b</strain>
    </source>
</reference>
<evidence type="ECO:0000313" key="3">
    <source>
        <dbReference type="Proteomes" id="UP000315471"/>
    </source>
</evidence>
<dbReference type="GO" id="GO:0016989">
    <property type="term" value="F:sigma factor antagonist activity"/>
    <property type="evidence" value="ECO:0007669"/>
    <property type="project" value="TreeGrafter"/>
</dbReference>
<dbReference type="Gene3D" id="2.60.120.200">
    <property type="match status" value="1"/>
</dbReference>
<proteinExistence type="predicted"/>